<dbReference type="Pfam" id="PF26483">
    <property type="entry name" value="DUF8155_C"/>
    <property type="match status" value="1"/>
</dbReference>
<comment type="caution">
    <text evidence="3">The sequence shown here is derived from an EMBL/GenBank/DDBJ whole genome shotgun (WGS) entry which is preliminary data.</text>
</comment>
<dbReference type="EMBL" id="JBHSXL010000009">
    <property type="protein sequence ID" value="MFC6893018.1"/>
    <property type="molecule type" value="Genomic_DNA"/>
</dbReference>
<sequence length="310" mass="32673">MTERDATTVTIPDGVVDRYPRFSLYNSPYPAHDRGHAIDLYPGTGVGISPVDGVVREVRTVGCPNREYAVEQDHVIVIDVDDDWCASAGIERSLSARILHVDPAVRGGDRVSVGDSLGETVRSGFFGRWVDDHVHLEFRDRDADPFRASGSLRVAVGVDVEPVAWNGHGTVVETGASYALLDGPPADDVDGYTAIASNEGTAIDGGLAHYAGGGALSGHGREGAVGRDGGESHLSLLGQQIGIAAGRTISWADVDVLANGDRITGLSLFAARGPSLGVKLVCPDSRFEVGTAVRVSIRESRDPIRLGVGR</sequence>
<dbReference type="InterPro" id="IPR058468">
    <property type="entry name" value="DUF8155_N"/>
</dbReference>
<reference evidence="3 4" key="1">
    <citation type="journal article" date="2019" name="Int. J. Syst. Evol. Microbiol.">
        <title>The Global Catalogue of Microorganisms (GCM) 10K type strain sequencing project: providing services to taxonomists for standard genome sequencing and annotation.</title>
        <authorList>
            <consortium name="The Broad Institute Genomics Platform"/>
            <consortium name="The Broad Institute Genome Sequencing Center for Infectious Disease"/>
            <person name="Wu L."/>
            <person name="Ma J."/>
        </authorList>
    </citation>
    <scope>NUCLEOTIDE SEQUENCE [LARGE SCALE GENOMIC DNA]</scope>
    <source>
        <strain evidence="3 4">SKJ47</strain>
    </source>
</reference>
<dbReference type="AlphaFoldDB" id="A0ABD5UV42"/>
<feature type="domain" description="DUF8155" evidence="1">
    <location>
        <begin position="10"/>
        <end position="155"/>
    </location>
</feature>
<evidence type="ECO:0000259" key="1">
    <source>
        <dbReference type="Pfam" id="PF26482"/>
    </source>
</evidence>
<gene>
    <name evidence="3" type="ORF">ACFQE9_10455</name>
</gene>
<evidence type="ECO:0008006" key="5">
    <source>
        <dbReference type="Google" id="ProtNLM"/>
    </source>
</evidence>
<organism evidence="3 4">
    <name type="scientific">Halopenitus salinus</name>
    <dbReference type="NCBI Taxonomy" id="1198295"/>
    <lineage>
        <taxon>Archaea</taxon>
        <taxon>Methanobacteriati</taxon>
        <taxon>Methanobacteriota</taxon>
        <taxon>Stenosarchaea group</taxon>
        <taxon>Halobacteria</taxon>
        <taxon>Halobacteriales</taxon>
        <taxon>Haloferacaceae</taxon>
        <taxon>Halopenitus</taxon>
    </lineage>
</organism>
<name>A0ABD5UV42_9EURY</name>
<dbReference type="Pfam" id="PF26482">
    <property type="entry name" value="DUF8155"/>
    <property type="match status" value="1"/>
</dbReference>
<evidence type="ECO:0000313" key="4">
    <source>
        <dbReference type="Proteomes" id="UP001596296"/>
    </source>
</evidence>
<proteinExistence type="predicted"/>
<dbReference type="RefSeq" id="WP_379744159.1">
    <property type="nucleotide sequence ID" value="NZ_JBHSVN010000001.1"/>
</dbReference>
<dbReference type="Gene3D" id="2.70.70.10">
    <property type="entry name" value="Glucose Permease (Domain IIA)"/>
    <property type="match status" value="1"/>
</dbReference>
<evidence type="ECO:0000259" key="2">
    <source>
        <dbReference type="Pfam" id="PF26483"/>
    </source>
</evidence>
<evidence type="ECO:0000313" key="3">
    <source>
        <dbReference type="EMBL" id="MFC6893018.1"/>
    </source>
</evidence>
<keyword evidence="4" id="KW-1185">Reference proteome</keyword>
<dbReference type="InterPro" id="IPR011055">
    <property type="entry name" value="Dup_hybrid_motif"/>
</dbReference>
<dbReference type="InterPro" id="IPR058817">
    <property type="entry name" value="DUF8155_C"/>
</dbReference>
<protein>
    <recommendedName>
        <fullName evidence="5">Peptidase M23 domain-containing protein</fullName>
    </recommendedName>
</protein>
<feature type="domain" description="DUF8155" evidence="2">
    <location>
        <begin position="161"/>
        <end position="298"/>
    </location>
</feature>
<dbReference type="Proteomes" id="UP001596296">
    <property type="component" value="Unassembled WGS sequence"/>
</dbReference>
<accession>A0ABD5UV42</accession>